<dbReference type="RefSeq" id="XP_018687384.1">
    <property type="nucleotide sequence ID" value="XM_018843282.1"/>
</dbReference>
<dbReference type="AlphaFoldDB" id="A0A178Z2R9"/>
<reference evidence="1 2" key="1">
    <citation type="submission" date="2016-04" db="EMBL/GenBank/DDBJ databases">
        <title>Draft genome of Fonsecaea erecta CBS 125763.</title>
        <authorList>
            <person name="Weiss V.A."/>
            <person name="Vicente V.A."/>
            <person name="Raittz R.T."/>
            <person name="Moreno L.F."/>
            <person name="De Souza E.M."/>
            <person name="Pedrosa F.O."/>
            <person name="Steffens M.B."/>
            <person name="Faoro H."/>
            <person name="Tadra-Sfeir M.Z."/>
            <person name="Najafzadeh M.J."/>
            <person name="Felipe M.S."/>
            <person name="Teixeira M."/>
            <person name="Sun J."/>
            <person name="Xi L."/>
            <person name="Gomes R."/>
            <person name="De Azevedo C.M."/>
            <person name="Salgado C.G."/>
            <person name="Da Silva M.B."/>
            <person name="Nascimento M.F."/>
            <person name="Queiroz-Telles F."/>
            <person name="Attili D.S."/>
            <person name="Gorbushina A."/>
        </authorList>
    </citation>
    <scope>NUCLEOTIDE SEQUENCE [LARGE SCALE GENOMIC DNA]</scope>
    <source>
        <strain evidence="1 2">CBS 125763</strain>
    </source>
</reference>
<accession>A0A178Z2R9</accession>
<sequence length="77" mass="9149">MIIGEFYMIRNRMIYLKEGSEGHLISLDSELYFPQAFILRKLTIIMVNSVRLKYHDYNSTRDFLFDILERIGQRASG</sequence>
<gene>
    <name evidence="1" type="ORF">AYL99_11777</name>
</gene>
<dbReference type="GeneID" id="30015945"/>
<name>A0A178Z2R9_9EURO</name>
<organism evidence="1 2">
    <name type="scientific">Fonsecaea erecta</name>
    <dbReference type="NCBI Taxonomy" id="1367422"/>
    <lineage>
        <taxon>Eukaryota</taxon>
        <taxon>Fungi</taxon>
        <taxon>Dikarya</taxon>
        <taxon>Ascomycota</taxon>
        <taxon>Pezizomycotina</taxon>
        <taxon>Eurotiomycetes</taxon>
        <taxon>Chaetothyriomycetidae</taxon>
        <taxon>Chaetothyriales</taxon>
        <taxon>Herpotrichiellaceae</taxon>
        <taxon>Fonsecaea</taxon>
    </lineage>
</organism>
<comment type="caution">
    <text evidence="1">The sequence shown here is derived from an EMBL/GenBank/DDBJ whole genome shotgun (WGS) entry which is preliminary data.</text>
</comment>
<evidence type="ECO:0000313" key="1">
    <source>
        <dbReference type="EMBL" id="OAP54017.1"/>
    </source>
</evidence>
<proteinExistence type="predicted"/>
<dbReference type="Proteomes" id="UP000078343">
    <property type="component" value="Unassembled WGS sequence"/>
</dbReference>
<dbReference type="EMBL" id="LVYI01000016">
    <property type="protein sequence ID" value="OAP54017.1"/>
    <property type="molecule type" value="Genomic_DNA"/>
</dbReference>
<keyword evidence="2" id="KW-1185">Reference proteome</keyword>
<evidence type="ECO:0000313" key="2">
    <source>
        <dbReference type="Proteomes" id="UP000078343"/>
    </source>
</evidence>
<protein>
    <submittedName>
        <fullName evidence="1">Uncharacterized protein</fullName>
    </submittedName>
</protein>